<accession>A0A517U1D9</accession>
<dbReference type="KEGG" id="llh:I41_36230"/>
<organism evidence="1 2">
    <name type="scientific">Lacipirellula limnantheis</name>
    <dbReference type="NCBI Taxonomy" id="2528024"/>
    <lineage>
        <taxon>Bacteria</taxon>
        <taxon>Pseudomonadati</taxon>
        <taxon>Planctomycetota</taxon>
        <taxon>Planctomycetia</taxon>
        <taxon>Pirellulales</taxon>
        <taxon>Lacipirellulaceae</taxon>
        <taxon>Lacipirellula</taxon>
    </lineage>
</organism>
<sequence>MVGFIVNINEERRWGIIASEGQNFRFFSDDLPEDIQFSSREMMRVVTFDPHYSDRGRKATKIRSK</sequence>
<dbReference type="AlphaFoldDB" id="A0A517U1D9"/>
<proteinExistence type="predicted"/>
<protein>
    <submittedName>
        <fullName evidence="1">Uncharacterized protein</fullName>
    </submittedName>
</protein>
<reference evidence="1 2" key="1">
    <citation type="submission" date="2019-02" db="EMBL/GenBank/DDBJ databases">
        <title>Deep-cultivation of Planctomycetes and their phenomic and genomic characterization uncovers novel biology.</title>
        <authorList>
            <person name="Wiegand S."/>
            <person name="Jogler M."/>
            <person name="Boedeker C."/>
            <person name="Pinto D."/>
            <person name="Vollmers J."/>
            <person name="Rivas-Marin E."/>
            <person name="Kohn T."/>
            <person name="Peeters S.H."/>
            <person name="Heuer A."/>
            <person name="Rast P."/>
            <person name="Oberbeckmann S."/>
            <person name="Bunk B."/>
            <person name="Jeske O."/>
            <person name="Meyerdierks A."/>
            <person name="Storesund J.E."/>
            <person name="Kallscheuer N."/>
            <person name="Luecker S."/>
            <person name="Lage O.M."/>
            <person name="Pohl T."/>
            <person name="Merkel B.J."/>
            <person name="Hornburger P."/>
            <person name="Mueller R.-W."/>
            <person name="Bruemmer F."/>
            <person name="Labrenz M."/>
            <person name="Spormann A.M."/>
            <person name="Op den Camp H."/>
            <person name="Overmann J."/>
            <person name="Amann R."/>
            <person name="Jetten M.S.M."/>
            <person name="Mascher T."/>
            <person name="Medema M.H."/>
            <person name="Devos D.P."/>
            <person name="Kaster A.-K."/>
            <person name="Ovreas L."/>
            <person name="Rohde M."/>
            <person name="Galperin M.Y."/>
            <person name="Jogler C."/>
        </authorList>
    </citation>
    <scope>NUCLEOTIDE SEQUENCE [LARGE SCALE GENOMIC DNA]</scope>
    <source>
        <strain evidence="1 2">I41</strain>
    </source>
</reference>
<gene>
    <name evidence="1" type="ORF">I41_36230</name>
</gene>
<name>A0A517U1D9_9BACT</name>
<evidence type="ECO:0000313" key="2">
    <source>
        <dbReference type="Proteomes" id="UP000317909"/>
    </source>
</evidence>
<evidence type="ECO:0000313" key="1">
    <source>
        <dbReference type="EMBL" id="QDT74427.1"/>
    </source>
</evidence>
<keyword evidence="2" id="KW-1185">Reference proteome</keyword>
<dbReference type="RefSeq" id="WP_145434180.1">
    <property type="nucleotide sequence ID" value="NZ_CP036339.1"/>
</dbReference>
<dbReference type="EMBL" id="CP036339">
    <property type="protein sequence ID" value="QDT74427.1"/>
    <property type="molecule type" value="Genomic_DNA"/>
</dbReference>
<dbReference type="Proteomes" id="UP000317909">
    <property type="component" value="Chromosome"/>
</dbReference>